<protein>
    <submittedName>
        <fullName evidence="1">Uncharacterized protein</fullName>
    </submittedName>
</protein>
<gene>
    <name evidence="1" type="ORF">NEISUBOT_03803</name>
</gene>
<sequence length="57" mass="6118">MHLALGPYAAVSFAVGFAAYSELLPQSTAVAFVLEEVAANGVVMGCHSMMVWWQDRS</sequence>
<name>A0A9W5ISM2_NEISU</name>
<dbReference type="Proteomes" id="UP000004621">
    <property type="component" value="Unassembled WGS sequence"/>
</dbReference>
<accession>A0A9W5ISM2</accession>
<evidence type="ECO:0000313" key="1">
    <source>
        <dbReference type="EMBL" id="EFC52966.1"/>
    </source>
</evidence>
<reference evidence="1 2" key="1">
    <citation type="submission" date="2010-01" db="EMBL/GenBank/DDBJ databases">
        <authorList>
            <person name="Weinstock G."/>
            <person name="Sodergren E."/>
            <person name="Clifton S."/>
            <person name="Fulton L."/>
            <person name="Fulton B."/>
            <person name="Courtney L."/>
            <person name="Fronick C."/>
            <person name="Harrison M."/>
            <person name="Strong C."/>
            <person name="Farmer C."/>
            <person name="Delahaunty K."/>
            <person name="Markovic C."/>
            <person name="Hall O."/>
            <person name="Minx P."/>
            <person name="Tomlinson C."/>
            <person name="Mitreva M."/>
            <person name="Nelson J."/>
            <person name="Hou S."/>
            <person name="Wollam A."/>
            <person name="Pepin K.H."/>
            <person name="Johnson M."/>
            <person name="Bhonagiri V."/>
            <person name="Nash W.E."/>
            <person name="Warren W."/>
            <person name="Chinwalla A."/>
            <person name="Mardis E.R."/>
            <person name="Wilson R.K."/>
        </authorList>
    </citation>
    <scope>NUCLEOTIDE SEQUENCE [LARGE SCALE GENOMIC DNA]</scope>
    <source>
        <strain evidence="1 2">NJ9703</strain>
    </source>
</reference>
<comment type="caution">
    <text evidence="1">The sequence shown here is derived from an EMBL/GenBank/DDBJ whole genome shotgun (WGS) entry which is preliminary data.</text>
</comment>
<organism evidence="1 2">
    <name type="scientific">Neisseria subflava NJ9703</name>
    <dbReference type="NCBI Taxonomy" id="546268"/>
    <lineage>
        <taxon>Bacteria</taxon>
        <taxon>Pseudomonadati</taxon>
        <taxon>Pseudomonadota</taxon>
        <taxon>Betaproteobacteria</taxon>
        <taxon>Neisseriales</taxon>
        <taxon>Neisseriaceae</taxon>
        <taxon>Neisseria</taxon>
    </lineage>
</organism>
<dbReference type="EMBL" id="ACEO02000002">
    <property type="protein sequence ID" value="EFC52966.1"/>
    <property type="molecule type" value="Genomic_DNA"/>
</dbReference>
<evidence type="ECO:0000313" key="2">
    <source>
        <dbReference type="Proteomes" id="UP000004621"/>
    </source>
</evidence>
<proteinExistence type="predicted"/>
<dbReference type="AlphaFoldDB" id="A0A9W5ISM2"/>